<accession>A0A1S8X4U3</accession>
<evidence type="ECO:0000313" key="1">
    <source>
        <dbReference type="EMBL" id="OON21686.1"/>
    </source>
</evidence>
<proteinExistence type="predicted"/>
<dbReference type="EMBL" id="KV892029">
    <property type="protein sequence ID" value="OON21686.1"/>
    <property type="molecule type" value="Genomic_DNA"/>
</dbReference>
<name>A0A1S8X4U3_OPIVI</name>
<dbReference type="Proteomes" id="UP000243686">
    <property type="component" value="Unassembled WGS sequence"/>
</dbReference>
<gene>
    <name evidence="1" type="ORF">X801_02414</name>
</gene>
<protein>
    <recommendedName>
        <fullName evidence="3">Reverse transcriptase domain-containing protein</fullName>
    </recommendedName>
</protein>
<organism evidence="1 2">
    <name type="scientific">Opisthorchis viverrini</name>
    <name type="common">Southeast Asian liver fluke</name>
    <dbReference type="NCBI Taxonomy" id="6198"/>
    <lineage>
        <taxon>Eukaryota</taxon>
        <taxon>Metazoa</taxon>
        <taxon>Spiralia</taxon>
        <taxon>Lophotrochozoa</taxon>
        <taxon>Platyhelminthes</taxon>
        <taxon>Trematoda</taxon>
        <taxon>Digenea</taxon>
        <taxon>Opisthorchiida</taxon>
        <taxon>Opisthorchiata</taxon>
        <taxon>Opisthorchiidae</taxon>
        <taxon>Opisthorchis</taxon>
    </lineage>
</organism>
<dbReference type="AlphaFoldDB" id="A0A1S8X4U3"/>
<sequence>MSTGSTVLEVETDIVAQIASISEGRQPKMVTVYEAPSDYPSRCDLPLQTDPQSVCIQDEVGNMGKLLHEKTLDREDDSVGIIPPFAASSLREINFAKVDKSQLLIWKPIECDEDRVALQHDLERLVAWSSERRLPINPAKSEYICLGEPGSGRVYHLDGQKWKSVSSIRDLGVQIRYDLKSKDHTSAVYKKSLRILWALNPESPRCRLQAMFNSLTPVSTVMPYVERCRFSWYCLDPDIAAIYDCIESILTPQL</sequence>
<reference evidence="1 2" key="1">
    <citation type="submission" date="2015-03" db="EMBL/GenBank/DDBJ databases">
        <title>Draft genome of the nematode, Opisthorchis viverrini.</title>
        <authorList>
            <person name="Mitreva M."/>
        </authorList>
    </citation>
    <scope>NUCLEOTIDE SEQUENCE [LARGE SCALE GENOMIC DNA]</scope>
    <source>
        <strain evidence="1">Khon Kaen</strain>
    </source>
</reference>
<evidence type="ECO:0000313" key="2">
    <source>
        <dbReference type="Proteomes" id="UP000243686"/>
    </source>
</evidence>
<keyword evidence="2" id="KW-1185">Reference proteome</keyword>
<evidence type="ECO:0008006" key="3">
    <source>
        <dbReference type="Google" id="ProtNLM"/>
    </source>
</evidence>